<dbReference type="EMBL" id="PSQE01000003">
    <property type="protein sequence ID" value="RHN68449.1"/>
    <property type="molecule type" value="Genomic_DNA"/>
</dbReference>
<reference evidence="1" key="1">
    <citation type="journal article" date="2018" name="Nat. Plants">
        <title>Whole-genome landscape of Medicago truncatula symbiotic genes.</title>
        <authorList>
            <person name="Pecrix Y."/>
            <person name="Gamas P."/>
            <person name="Carrere S."/>
        </authorList>
    </citation>
    <scope>NUCLEOTIDE SEQUENCE</scope>
    <source>
        <tissue evidence="1">Leaves</tissue>
    </source>
</reference>
<gene>
    <name evidence="1" type="ORF">MtrunA17_Chr3g0114051</name>
</gene>
<comment type="caution">
    <text evidence="1">The sequence shown here is derived from an EMBL/GenBank/DDBJ whole genome shotgun (WGS) entry which is preliminary data.</text>
</comment>
<protein>
    <submittedName>
        <fullName evidence="1">Uncharacterized protein</fullName>
    </submittedName>
</protein>
<evidence type="ECO:0000313" key="1">
    <source>
        <dbReference type="EMBL" id="RHN68449.1"/>
    </source>
</evidence>
<name>A0A396IRY2_MEDTR</name>
<proteinExistence type="predicted"/>
<dbReference type="AlphaFoldDB" id="A0A396IRY2"/>
<dbReference type="Proteomes" id="UP000265566">
    <property type="component" value="Chromosome 3"/>
</dbReference>
<sequence>MLSIPPIINWVKRSSKLQMLWTIKYTTMKKYTYISSKEIYEETDILHSR</sequence>
<accession>A0A396IRY2</accession>
<dbReference type="Gramene" id="rna16808">
    <property type="protein sequence ID" value="RHN68449.1"/>
    <property type="gene ID" value="gene16808"/>
</dbReference>
<organism evidence="1">
    <name type="scientific">Medicago truncatula</name>
    <name type="common">Barrel medic</name>
    <name type="synonym">Medicago tribuloides</name>
    <dbReference type="NCBI Taxonomy" id="3880"/>
    <lineage>
        <taxon>Eukaryota</taxon>
        <taxon>Viridiplantae</taxon>
        <taxon>Streptophyta</taxon>
        <taxon>Embryophyta</taxon>
        <taxon>Tracheophyta</taxon>
        <taxon>Spermatophyta</taxon>
        <taxon>Magnoliopsida</taxon>
        <taxon>eudicotyledons</taxon>
        <taxon>Gunneridae</taxon>
        <taxon>Pentapetalae</taxon>
        <taxon>rosids</taxon>
        <taxon>fabids</taxon>
        <taxon>Fabales</taxon>
        <taxon>Fabaceae</taxon>
        <taxon>Papilionoideae</taxon>
        <taxon>50 kb inversion clade</taxon>
        <taxon>NPAAA clade</taxon>
        <taxon>Hologalegina</taxon>
        <taxon>IRL clade</taxon>
        <taxon>Trifolieae</taxon>
        <taxon>Medicago</taxon>
    </lineage>
</organism>